<reference evidence="1" key="1">
    <citation type="journal article" date="2020" name="Front. Plant Sci.">
        <title>Evolution and Expression of Reproductive Transition Regulatory Genes FT/TFL1 With Emphasis in Selected Neotropical Orchids.</title>
        <authorList>
            <person name="Ospina-Zapata D.A."/>
            <person name="Madrigal Y."/>
            <person name="Alzate J.F."/>
            <person name="Pabon-Mora N."/>
        </authorList>
    </citation>
    <scope>NUCLEOTIDE SEQUENCE</scope>
    <source>
        <tissue evidence="1">Leaves</tissue>
    </source>
</reference>
<protein>
    <submittedName>
        <fullName evidence="1">Flowering locus T 1A_3</fullName>
    </submittedName>
</protein>
<dbReference type="InterPro" id="IPR008914">
    <property type="entry name" value="PEBP"/>
</dbReference>
<proteinExistence type="evidence at transcript level"/>
<dbReference type="InterPro" id="IPR036610">
    <property type="entry name" value="PEBP-like_sf"/>
</dbReference>
<name>A0A7D6F622_9ASPA</name>
<dbReference type="AlphaFoldDB" id="A0A7D6F622"/>
<evidence type="ECO:0000313" key="1">
    <source>
        <dbReference type="EMBL" id="QLM02171.1"/>
    </source>
</evidence>
<dbReference type="SUPFAM" id="SSF49777">
    <property type="entry name" value="PEBP-like"/>
    <property type="match status" value="1"/>
</dbReference>
<dbReference type="Gene3D" id="3.90.280.10">
    <property type="entry name" value="PEBP-like"/>
    <property type="match status" value="1"/>
</dbReference>
<organism evidence="1">
    <name type="scientific">Maxillaria aurea</name>
    <dbReference type="NCBI Taxonomy" id="350156"/>
    <lineage>
        <taxon>Eukaryota</taxon>
        <taxon>Viridiplantae</taxon>
        <taxon>Streptophyta</taxon>
        <taxon>Embryophyta</taxon>
        <taxon>Tracheophyta</taxon>
        <taxon>Spermatophyta</taxon>
        <taxon>Magnoliopsida</taxon>
        <taxon>Liliopsida</taxon>
        <taxon>Asparagales</taxon>
        <taxon>Orchidaceae</taxon>
        <taxon>Epidendroideae</taxon>
        <taxon>Cymbidieae</taxon>
        <taxon>Maxillariinae</taxon>
        <taxon>Maxillaria</taxon>
        <taxon>Maxillaria incertae sedis</taxon>
    </lineage>
</organism>
<dbReference type="Pfam" id="PF01161">
    <property type="entry name" value="PBP"/>
    <property type="match status" value="1"/>
</dbReference>
<sequence length="174" mass="19460">MPGSSSNLSNVLGEVFGSSDESVRLRVLFNNRPIFNGCDLRPSNVVNRPRVEVGGEDLRVFYTLIMVDLDAPNPSNPTLREYLHWMVTDIPATTDANFGRELVKYESPSPVTGIHRIVFALLKQVRRSTVSWPESRENFDTRTFAQAHNLNSPVAAAYVNCQREAGSGGRRFFS</sequence>
<accession>A0A7D6F622</accession>
<dbReference type="InterPro" id="IPR035810">
    <property type="entry name" value="PEBP_euk"/>
</dbReference>
<dbReference type="PANTHER" id="PTHR11362">
    <property type="entry name" value="PHOSPHATIDYLETHANOLAMINE-BINDING PROTEIN"/>
    <property type="match status" value="1"/>
</dbReference>
<dbReference type="PANTHER" id="PTHR11362:SF106">
    <property type="entry name" value="OS01G0202700 PROTEIN"/>
    <property type="match status" value="1"/>
</dbReference>
<dbReference type="CDD" id="cd00866">
    <property type="entry name" value="PEBP_euk"/>
    <property type="match status" value="1"/>
</dbReference>
<dbReference type="EMBL" id="MN968866">
    <property type="protein sequence ID" value="QLM02171.1"/>
    <property type="molecule type" value="mRNA"/>
</dbReference>